<sequence length="200" mass="20264">MSAARGVVAPEALRRFGGGALAPFSQMLVVGLVVCALALPVVTALPALAAGVHHLDRHLSARRDGWGDLARLCWSAVRTGWWLGLAVTAVAALLALNVSAGALGLVPGGGAVAVVSAALGVALAVVAARTAALWTPGASWPALVREAAHLAWTDPVGSVFVLLGYGVSAVVVWMLPPLVVITPGMLAVALLAAERRRASR</sequence>
<feature type="transmembrane region" description="Helical" evidence="1">
    <location>
        <begin position="28"/>
        <end position="52"/>
    </location>
</feature>
<gene>
    <name evidence="2" type="ORF">EBM89_14270</name>
</gene>
<dbReference type="EMBL" id="RFFI01000084">
    <property type="protein sequence ID" value="RMI06980.1"/>
    <property type="molecule type" value="Genomic_DNA"/>
</dbReference>
<accession>A0A3M2J4Y9</accession>
<dbReference type="RefSeq" id="WP_122150087.1">
    <property type="nucleotide sequence ID" value="NZ_RFFI01000084.1"/>
</dbReference>
<evidence type="ECO:0000313" key="3">
    <source>
        <dbReference type="Proteomes" id="UP000269289"/>
    </source>
</evidence>
<feature type="transmembrane region" description="Helical" evidence="1">
    <location>
        <begin position="81"/>
        <end position="105"/>
    </location>
</feature>
<comment type="caution">
    <text evidence="2">The sequence shown here is derived from an EMBL/GenBank/DDBJ whole genome shotgun (WGS) entry which is preliminary data.</text>
</comment>
<dbReference type="AlphaFoldDB" id="A0A3M2J4Y9"/>
<keyword evidence="3" id="KW-1185">Reference proteome</keyword>
<dbReference type="OrthoDB" id="3683589at2"/>
<reference evidence="2 3" key="1">
    <citation type="submission" date="2018-10" db="EMBL/GenBank/DDBJ databases">
        <title>Isolation, diversity and antifungal activity of actinobacteria from wheat.</title>
        <authorList>
            <person name="Han C."/>
        </authorList>
    </citation>
    <scope>NUCLEOTIDE SEQUENCE [LARGE SCALE GENOMIC DNA]</scope>
    <source>
        <strain evidence="2 3">NEAU-YY56</strain>
    </source>
</reference>
<feature type="transmembrane region" description="Helical" evidence="1">
    <location>
        <begin position="173"/>
        <end position="193"/>
    </location>
</feature>
<dbReference type="Proteomes" id="UP000269289">
    <property type="component" value="Unassembled WGS sequence"/>
</dbReference>
<evidence type="ECO:0000256" key="1">
    <source>
        <dbReference type="SAM" id="Phobius"/>
    </source>
</evidence>
<protein>
    <recommendedName>
        <fullName evidence="4">Poxvirus protein I5</fullName>
    </recommendedName>
</protein>
<keyword evidence="1" id="KW-1133">Transmembrane helix</keyword>
<organism evidence="2 3">
    <name type="scientific">Cellulomonas triticagri</name>
    <dbReference type="NCBI Taxonomy" id="2483352"/>
    <lineage>
        <taxon>Bacteria</taxon>
        <taxon>Bacillati</taxon>
        <taxon>Actinomycetota</taxon>
        <taxon>Actinomycetes</taxon>
        <taxon>Micrococcales</taxon>
        <taxon>Cellulomonadaceae</taxon>
        <taxon>Cellulomonas</taxon>
    </lineage>
</organism>
<proteinExistence type="predicted"/>
<evidence type="ECO:0000313" key="2">
    <source>
        <dbReference type="EMBL" id="RMI06980.1"/>
    </source>
</evidence>
<keyword evidence="1" id="KW-0812">Transmembrane</keyword>
<keyword evidence="1" id="KW-0472">Membrane</keyword>
<feature type="transmembrane region" description="Helical" evidence="1">
    <location>
        <begin position="111"/>
        <end position="135"/>
    </location>
</feature>
<evidence type="ECO:0008006" key="4">
    <source>
        <dbReference type="Google" id="ProtNLM"/>
    </source>
</evidence>
<name>A0A3M2J4Y9_9CELL</name>